<dbReference type="CDD" id="cd22641">
    <property type="entry name" value="C24-like"/>
    <property type="match status" value="1"/>
</dbReference>
<evidence type="ECO:0000259" key="2">
    <source>
        <dbReference type="Pfam" id="PF07484"/>
    </source>
</evidence>
<keyword evidence="4" id="KW-1185">Reference proteome</keyword>
<evidence type="ECO:0000313" key="4">
    <source>
        <dbReference type="Proteomes" id="UP000523821"/>
    </source>
</evidence>
<dbReference type="Proteomes" id="UP000523821">
    <property type="component" value="Unassembled WGS sequence"/>
</dbReference>
<evidence type="ECO:0000313" key="3">
    <source>
        <dbReference type="EMBL" id="MBB5753922.1"/>
    </source>
</evidence>
<dbReference type="InterPro" id="IPR011083">
    <property type="entry name" value="Phage_tail_collar_dom"/>
</dbReference>
<name>A0A7W9L2W4_9HYPH</name>
<dbReference type="EMBL" id="JACHOO010000006">
    <property type="protein sequence ID" value="MBB5753922.1"/>
    <property type="molecule type" value="Genomic_DNA"/>
</dbReference>
<proteinExistence type="predicted"/>
<evidence type="ECO:0000256" key="1">
    <source>
        <dbReference type="SAM" id="MobiDB-lite"/>
    </source>
</evidence>
<organism evidence="3 4">
    <name type="scientific">Prosthecomicrobium pneumaticum</name>
    <dbReference type="NCBI Taxonomy" id="81895"/>
    <lineage>
        <taxon>Bacteria</taxon>
        <taxon>Pseudomonadati</taxon>
        <taxon>Pseudomonadota</taxon>
        <taxon>Alphaproteobacteria</taxon>
        <taxon>Hyphomicrobiales</taxon>
        <taxon>Kaistiaceae</taxon>
        <taxon>Prosthecomicrobium</taxon>
    </lineage>
</organism>
<feature type="region of interest" description="Disordered" evidence="1">
    <location>
        <begin position="369"/>
        <end position="389"/>
    </location>
</feature>
<comment type="caution">
    <text evidence="3">The sequence shown here is derived from an EMBL/GenBank/DDBJ whole genome shotgun (WGS) entry which is preliminary data.</text>
</comment>
<dbReference type="Pfam" id="PF07484">
    <property type="entry name" value="Collar"/>
    <property type="match status" value="3"/>
</dbReference>
<gene>
    <name evidence="3" type="ORF">GGQ63_002997</name>
</gene>
<dbReference type="SUPFAM" id="SSF88874">
    <property type="entry name" value="Receptor-binding domain of short tail fibre protein gp12"/>
    <property type="match status" value="3"/>
</dbReference>
<dbReference type="AlphaFoldDB" id="A0A7W9L2W4"/>
<reference evidence="3 4" key="1">
    <citation type="submission" date="2020-08" db="EMBL/GenBank/DDBJ databases">
        <title>Genomic Encyclopedia of Type Strains, Phase IV (KMG-IV): sequencing the most valuable type-strain genomes for metagenomic binning, comparative biology and taxonomic classification.</title>
        <authorList>
            <person name="Goeker M."/>
        </authorList>
    </citation>
    <scope>NUCLEOTIDE SEQUENCE [LARGE SCALE GENOMIC DNA]</scope>
    <source>
        <strain evidence="3 4">DSM 16268</strain>
    </source>
</reference>
<feature type="domain" description="Phage tail collar" evidence="2">
    <location>
        <begin position="6"/>
        <end position="63"/>
    </location>
</feature>
<dbReference type="InterPro" id="IPR037053">
    <property type="entry name" value="Phage_tail_collar_dom_sf"/>
</dbReference>
<dbReference type="Gene3D" id="3.90.1340.10">
    <property type="entry name" value="Phage tail collar domain"/>
    <property type="match status" value="3"/>
</dbReference>
<dbReference type="RefSeq" id="WP_183857170.1">
    <property type="nucleotide sequence ID" value="NZ_JACHOO010000006.1"/>
</dbReference>
<feature type="domain" description="Phage tail collar" evidence="2">
    <location>
        <begin position="201"/>
        <end position="257"/>
    </location>
</feature>
<protein>
    <submittedName>
        <fullName evidence="3">Microcystin-dependent protein</fullName>
    </submittedName>
</protein>
<feature type="domain" description="Phage tail collar" evidence="2">
    <location>
        <begin position="395"/>
        <end position="449"/>
    </location>
</feature>
<accession>A0A7W9L2W4</accession>
<sequence>MEPYIGEIRPFSFGSIPNGWLACDGAVLRIIEPYKALFALLGNRYGGDGVTTFGLPDLRGRVPVGASTTRDYSLAAVGGAADVTLAIDQLPSHDHALQVSMGLGNSASVRGTLYAAVPDQLGKLYAPFGDKPFPIDSDMLAPAGGGGPHSNMQPYLAISFCIAFTGDYPSPDRGEAGAVEARDVSGGGHRPGTAAVIGFAGEIRLFARGYAPQGWLSCDGRLLDTARYAQLFALIGYTYGSAPDTTSFRIPDLAARVALGHGRQGLNDYPLGAAEGSPSIVLGSSGMPRHGHPFNVTHQPATSSFPDPDVGFGDVEDGYSFYIDTAKPTSGSLDFSSLAVKSSGGDVPHPNMMPFLCLKAILCPNGLSPDAPPEAEDAAPRQPRPRDPVDDQYIGEIRLFATSFLPYGWLPCNGNEFAVNSYQALFALIGYIFGGREGAFCTPMLNGRVALSEGRLVDSAEVFRVGDRGGTESVVLTEVQMPAHTHQMRRKSPVAPTSKTANPTEASDIGVLALAATNLALPMMRSGGFPDSALDPATIGFAGGSPSGTKPHENRQPYLALTYGIAFQGQWPSQP</sequence>